<dbReference type="EMBL" id="AK376797">
    <property type="protein sequence ID" value="BAK07991.1"/>
    <property type="molecule type" value="mRNA"/>
</dbReference>
<protein>
    <submittedName>
        <fullName evidence="1">Predicted protein</fullName>
    </submittedName>
</protein>
<sequence length="54" mass="5606">MQPPAPTSPTSLTYGKPVPMPTSFACTDQEIAAFALRLGTHESCVAGAAMARRA</sequence>
<evidence type="ECO:0000313" key="1">
    <source>
        <dbReference type="EMBL" id="BAK07991.1"/>
    </source>
</evidence>
<accession>F2EKW9</accession>
<proteinExistence type="evidence at transcript level"/>
<name>F2EKW9_HORVV</name>
<organism evidence="1">
    <name type="scientific">Hordeum vulgare subsp. vulgare</name>
    <name type="common">Domesticated barley</name>
    <dbReference type="NCBI Taxonomy" id="112509"/>
    <lineage>
        <taxon>Eukaryota</taxon>
        <taxon>Viridiplantae</taxon>
        <taxon>Streptophyta</taxon>
        <taxon>Embryophyta</taxon>
        <taxon>Tracheophyta</taxon>
        <taxon>Spermatophyta</taxon>
        <taxon>Magnoliopsida</taxon>
        <taxon>Liliopsida</taxon>
        <taxon>Poales</taxon>
        <taxon>Poaceae</taxon>
        <taxon>BOP clade</taxon>
        <taxon>Pooideae</taxon>
        <taxon>Triticodae</taxon>
        <taxon>Triticeae</taxon>
        <taxon>Hordeinae</taxon>
        <taxon>Hordeum</taxon>
    </lineage>
</organism>
<dbReference type="AlphaFoldDB" id="F2EKW9"/>
<reference evidence="1" key="1">
    <citation type="journal article" date="2011" name="Plant Physiol.">
        <title>Comprehensive sequence analysis of 24,783 barley full-length cDNAs derived from 12 clone libraries.</title>
        <authorList>
            <person name="Matsumoto T."/>
            <person name="Tanaka T."/>
            <person name="Sakai H."/>
            <person name="Amano N."/>
            <person name="Kanamori H."/>
            <person name="Kurita K."/>
            <person name="Kikuta A."/>
            <person name="Kamiya K."/>
            <person name="Yamamoto M."/>
            <person name="Ikawa H."/>
            <person name="Fujii N."/>
            <person name="Hori K."/>
            <person name="Itoh T."/>
            <person name="Sato K."/>
        </authorList>
    </citation>
    <scope>NUCLEOTIDE SEQUENCE</scope>
</reference>